<feature type="compositionally biased region" description="Basic residues" evidence="1">
    <location>
        <begin position="132"/>
        <end position="142"/>
    </location>
</feature>
<proteinExistence type="predicted"/>
<evidence type="ECO:0000313" key="2">
    <source>
        <dbReference type="EMBL" id="VVE11368.1"/>
    </source>
</evidence>
<reference evidence="2 3" key="1">
    <citation type="submission" date="2019-08" db="EMBL/GenBank/DDBJ databases">
        <authorList>
            <person name="Peeters C."/>
        </authorList>
    </citation>
    <scope>NUCLEOTIDE SEQUENCE [LARGE SCALE GENOMIC DNA]</scope>
    <source>
        <strain evidence="2 3">LMG 31116</strain>
    </source>
</reference>
<protein>
    <submittedName>
        <fullName evidence="2">Uncharacterized protein</fullName>
    </submittedName>
</protein>
<dbReference type="Proteomes" id="UP000368474">
    <property type="component" value="Unassembled WGS sequence"/>
</dbReference>
<feature type="compositionally biased region" description="Basic residues" evidence="1">
    <location>
        <begin position="59"/>
        <end position="80"/>
    </location>
</feature>
<accession>A0A5E4VGF7</accession>
<feature type="compositionally biased region" description="Low complexity" evidence="1">
    <location>
        <begin position="120"/>
        <end position="131"/>
    </location>
</feature>
<feature type="compositionally biased region" description="Basic residues" evidence="1">
    <location>
        <begin position="1"/>
        <end position="10"/>
    </location>
</feature>
<name>A0A5E4VGF7_9BURK</name>
<feature type="region of interest" description="Disordered" evidence="1">
    <location>
        <begin position="244"/>
        <end position="293"/>
    </location>
</feature>
<feature type="compositionally biased region" description="Basic and acidic residues" evidence="1">
    <location>
        <begin position="381"/>
        <end position="395"/>
    </location>
</feature>
<organism evidence="2 3">
    <name type="scientific">Pandoraea morbifera</name>
    <dbReference type="NCBI Taxonomy" id="2508300"/>
    <lineage>
        <taxon>Bacteria</taxon>
        <taxon>Pseudomonadati</taxon>
        <taxon>Pseudomonadota</taxon>
        <taxon>Betaproteobacteria</taxon>
        <taxon>Burkholderiales</taxon>
        <taxon>Burkholderiaceae</taxon>
        <taxon>Pandoraea</taxon>
    </lineage>
</organism>
<dbReference type="AlphaFoldDB" id="A0A5E4VGF7"/>
<feature type="region of interest" description="Disordered" evidence="1">
    <location>
        <begin position="206"/>
        <end position="229"/>
    </location>
</feature>
<evidence type="ECO:0000256" key="1">
    <source>
        <dbReference type="SAM" id="MobiDB-lite"/>
    </source>
</evidence>
<dbReference type="EMBL" id="CABPSD010000006">
    <property type="protein sequence ID" value="VVE11368.1"/>
    <property type="molecule type" value="Genomic_DNA"/>
</dbReference>
<keyword evidence="3" id="KW-1185">Reference proteome</keyword>
<gene>
    <name evidence="2" type="ORF">PMO31116_02626</name>
</gene>
<evidence type="ECO:0000313" key="3">
    <source>
        <dbReference type="Proteomes" id="UP000368474"/>
    </source>
</evidence>
<feature type="region of interest" description="Disordered" evidence="1">
    <location>
        <begin position="1"/>
        <end position="150"/>
    </location>
</feature>
<feature type="compositionally biased region" description="Basic and acidic residues" evidence="1">
    <location>
        <begin position="88"/>
        <end position="99"/>
    </location>
</feature>
<feature type="region of interest" description="Disordered" evidence="1">
    <location>
        <begin position="340"/>
        <end position="408"/>
    </location>
</feature>
<feature type="region of interest" description="Disordered" evidence="1">
    <location>
        <begin position="181"/>
        <end position="200"/>
    </location>
</feature>
<sequence length="408" mass="46026">MPRRGPRQARRPAASPAPPPIRPARWIQLQPACPPASTTHRRPTGADARPPPPDSPRKALPRRQRRPQHRQPRCHARPASRSRAQGVLRDRRAPAERRAPRGRRRTAQPAPPAARRDGDASAPTSRATLPARPRRAAHRGSGSRHASSFPRSAWRFPRRLRPPMHWPLPVRWQRLHRSRPLPRLTRTRSPRHPRRLRRRWPRLRRPSRHWRPPLPPLRPTLARRWLPSAPSGPPQVRSYCLRQASPSCPAQAPRKRWRPAPPASLRPDSSSPTASGDLLRSSATHSPCPGPRPVPCPGRFALLRCRRSVRPSRPPHPCRVATASIHRAWRGRRLPAPCPLRSRPVHCGRRPVPPAAPSSRPAARDTRQTVPARPSRTCAPAREECSAPVHRRDASTSRPDATGSDRCQ</sequence>